<keyword evidence="3" id="KW-1185">Reference proteome</keyword>
<dbReference type="EMBL" id="JBIEKR010000012">
    <property type="protein sequence ID" value="MFG6273974.1"/>
    <property type="molecule type" value="Genomic_DNA"/>
</dbReference>
<comment type="caution">
    <text evidence="2">The sequence shown here is derived from an EMBL/GenBank/DDBJ whole genome shotgun (WGS) entry which is preliminary data.</text>
</comment>
<evidence type="ECO:0000313" key="2">
    <source>
        <dbReference type="EMBL" id="MFG6273974.1"/>
    </source>
</evidence>
<dbReference type="RefSeq" id="WP_113855557.1">
    <property type="nucleotide sequence ID" value="NZ_CP011940.1"/>
</dbReference>
<evidence type="ECO:0000259" key="1">
    <source>
        <dbReference type="Pfam" id="PF09343"/>
    </source>
</evidence>
<organism evidence="2 3">
    <name type="scientific">Megasphaera hexanoica</name>
    <dbReference type="NCBI Taxonomy" id="1675036"/>
    <lineage>
        <taxon>Bacteria</taxon>
        <taxon>Bacillati</taxon>
        <taxon>Bacillota</taxon>
        <taxon>Negativicutes</taxon>
        <taxon>Veillonellales</taxon>
        <taxon>Veillonellaceae</taxon>
        <taxon>Megasphaera</taxon>
    </lineage>
</organism>
<feature type="domain" description="DUF2460" evidence="1">
    <location>
        <begin position="12"/>
        <end position="173"/>
    </location>
</feature>
<gene>
    <name evidence="2" type="ORF">ACGTZG_12345</name>
</gene>
<reference evidence="2 3" key="1">
    <citation type="submission" date="2024-10" db="EMBL/GenBank/DDBJ databases">
        <authorList>
            <person name="Sang B.-I."/>
            <person name="Prabhaharan D."/>
        </authorList>
    </citation>
    <scope>NUCLEOTIDE SEQUENCE [LARGE SCALE GENOMIC DNA]</scope>
    <source>
        <strain evidence="2 3">MH</strain>
    </source>
</reference>
<dbReference type="Pfam" id="PF09343">
    <property type="entry name" value="DUF2460"/>
    <property type="match status" value="1"/>
</dbReference>
<sequence>MASLIFPLDARRVKWSSSVEQSWEVNEQVSASGKRRAISYQSLPAWTFNIDFPYLTAAEKDQLFAFYTRVKGQLVPFYYKDAENYKVENLTLIKNSDGTYQLVANMNGQQEPVEYADKLTVYVDGTEQSTSSYTLDNGAIKFTTAPADTAVVKASYEYYWKVVFSKTKITVTQIFKNVFKVSLAMKVVR</sequence>
<accession>A0ABW7DUF8</accession>
<protein>
    <submittedName>
        <fullName evidence="2">DUF2460 domain-containing protein</fullName>
    </submittedName>
</protein>
<proteinExistence type="predicted"/>
<dbReference type="InterPro" id="IPR011740">
    <property type="entry name" value="DUF2460"/>
</dbReference>
<dbReference type="Proteomes" id="UP001605989">
    <property type="component" value="Unassembled WGS sequence"/>
</dbReference>
<evidence type="ECO:0000313" key="3">
    <source>
        <dbReference type="Proteomes" id="UP001605989"/>
    </source>
</evidence>
<name>A0ABW7DUF8_9FIRM</name>